<sequence>MRPEMESERQQVEITGLVQGVGFRPFVYHLARECKLDGWVANHSGGVRIEVEGDPLDIDKFLRRLPEEKPPHSQILSIHTKLVPFQGNRGFEIHESDKSKVKSTLILPDLAPCDHCLAELADPKDRRHNYPFINCTLCGPRFSIIDKLPYDRTNTSMSAFTLCDDCRKEYKDPANRRFHTEPNACPKCGPQLQLCDAHGNILASSNEALDRTLAAVSKGQIVALKGVGGFQLLVDAADGQALERLRKRKKRPHKPFALLYPSLEAVQKDCKVSKVEADLLVSRERPIVILEAKAEARKRIHSLVAPDSPELGVMLPASPLHQLLIQKFGAPLVATSGNLAEEPICIENDEALERLGKIADCFLMHDRKILRHLDDSVLRVIENRPLMLRRARGFAPLPLMRSQIAQQATESLGSYLGVGADQKNTVALSHSGWIYSSQHIGDLENAASVERFDQAIGELTGFQQCEPQTLIHDLHPGYNSHRWVQKKSATKLGVQHHTAHFFSCMAEHNYIGPALGICWDGTGYDIDGVIRGGEFLYWNGDSSVENIASLRTFPLPGGEKAVREPRRAAAGLLYEISGFVALQHHLLKRYFSRGERRNLATMLKGQINSPRCSSAGRLFDAVAALLGLNSHTSYEGQAAEALEHSARGIQSHDAYPFNLQQQGHRWQLDWAPSVSALIYDEGKSLPQRAVAFHNTLAQMILTVAREIAEPRVFLSGGVFQNKLLTETVATLLRQNNFTVHSHSQIPPNDGGIALGQVYYAHCMAAASQPLGG</sequence>
<dbReference type="InterPro" id="IPR011125">
    <property type="entry name" value="Znf_HypF"/>
</dbReference>
<proteinExistence type="inferred from homology"/>
<dbReference type="InterPro" id="IPR004421">
    <property type="entry name" value="Carbamoyltransferase_HypF"/>
</dbReference>
<dbReference type="PROSITE" id="PS00150">
    <property type="entry name" value="ACYLPHOSPHATASE_1"/>
    <property type="match status" value="1"/>
</dbReference>
<dbReference type="InterPro" id="IPR051060">
    <property type="entry name" value="Carbamoyltrans_HypF-like"/>
</dbReference>
<dbReference type="NCBIfam" id="TIGR00143">
    <property type="entry name" value="hypF"/>
    <property type="match status" value="1"/>
</dbReference>
<dbReference type="Pfam" id="PF00708">
    <property type="entry name" value="Acylphosphatase"/>
    <property type="match status" value="1"/>
</dbReference>
<keyword evidence="3 12" id="KW-0436">Ligase</keyword>
<dbReference type="Gene3D" id="3.90.870.50">
    <property type="match status" value="1"/>
</dbReference>
<dbReference type="InterPro" id="IPR043129">
    <property type="entry name" value="ATPase_NBD"/>
</dbReference>
<keyword evidence="13" id="KW-1185">Reference proteome</keyword>
<evidence type="ECO:0000313" key="13">
    <source>
        <dbReference type="Proteomes" id="UP001569428"/>
    </source>
</evidence>
<protein>
    <recommendedName>
        <fullName evidence="8">Carbamoyltransferase HypF</fullName>
        <ecNumber evidence="8">6.2.-.-</ecNumber>
    </recommendedName>
</protein>
<feature type="domain" description="Acylphosphatase-like" evidence="10">
    <location>
        <begin position="9"/>
        <end position="95"/>
    </location>
</feature>
<dbReference type="Pfam" id="PF01300">
    <property type="entry name" value="Sua5_yciO_yrdC"/>
    <property type="match status" value="1"/>
</dbReference>
<comment type="catalytic activity">
    <reaction evidence="7 8">
        <text>C-terminal L-cysteinyl-[HypE protein] + carbamoyl phosphate + ATP + H2O = C-terminal S-carboxamide-L-cysteinyl-[HypE protein] + AMP + phosphate + diphosphate + H(+)</text>
        <dbReference type="Rhea" id="RHEA:55636"/>
        <dbReference type="Rhea" id="RHEA-COMP:14247"/>
        <dbReference type="Rhea" id="RHEA-COMP:14392"/>
        <dbReference type="ChEBI" id="CHEBI:15377"/>
        <dbReference type="ChEBI" id="CHEBI:15378"/>
        <dbReference type="ChEBI" id="CHEBI:30616"/>
        <dbReference type="ChEBI" id="CHEBI:33019"/>
        <dbReference type="ChEBI" id="CHEBI:43474"/>
        <dbReference type="ChEBI" id="CHEBI:58228"/>
        <dbReference type="ChEBI" id="CHEBI:76913"/>
        <dbReference type="ChEBI" id="CHEBI:139126"/>
        <dbReference type="ChEBI" id="CHEBI:456215"/>
    </reaction>
</comment>
<dbReference type="SUPFAM" id="SSF55821">
    <property type="entry name" value="YrdC/RibB"/>
    <property type="match status" value="1"/>
</dbReference>
<feature type="domain" description="YrdC-like" evidence="11">
    <location>
        <begin position="206"/>
        <end position="393"/>
    </location>
</feature>
<dbReference type="PROSITE" id="PS51163">
    <property type="entry name" value="YRDC"/>
    <property type="match status" value="1"/>
</dbReference>
<evidence type="ECO:0000256" key="6">
    <source>
        <dbReference type="ARBA" id="ARBA00022833"/>
    </source>
</evidence>
<evidence type="ECO:0000256" key="1">
    <source>
        <dbReference type="ARBA" id="ARBA00004711"/>
    </source>
</evidence>
<dbReference type="Pfam" id="PF17788">
    <property type="entry name" value="HypF_C"/>
    <property type="match status" value="1"/>
</dbReference>
<evidence type="ECO:0000259" key="10">
    <source>
        <dbReference type="PROSITE" id="PS51160"/>
    </source>
</evidence>
<comment type="caution">
    <text evidence="12">The sequence shown here is derived from an EMBL/GenBank/DDBJ whole genome shotgun (WGS) entry which is preliminary data.</text>
</comment>
<reference evidence="12 13" key="1">
    <citation type="submission" date="2024-08" db="EMBL/GenBank/DDBJ databases">
        <authorList>
            <person name="Ishaq N."/>
        </authorList>
    </citation>
    <scope>NUCLEOTIDE SEQUENCE [LARGE SCALE GENOMIC DNA]</scope>
    <source>
        <strain evidence="12 13">DSM 18651</strain>
    </source>
</reference>
<organism evidence="12 13">
    <name type="scientific">Microbulbifer epialgicus</name>
    <dbReference type="NCBI Taxonomy" id="393907"/>
    <lineage>
        <taxon>Bacteria</taxon>
        <taxon>Pseudomonadati</taxon>
        <taxon>Pseudomonadota</taxon>
        <taxon>Gammaproteobacteria</taxon>
        <taxon>Cellvibrionales</taxon>
        <taxon>Microbulbiferaceae</taxon>
        <taxon>Microbulbifer</taxon>
    </lineage>
</organism>
<dbReference type="InterPro" id="IPR006070">
    <property type="entry name" value="Sua5-like_dom"/>
</dbReference>
<evidence type="ECO:0000256" key="8">
    <source>
        <dbReference type="PIRNR" id="PIRNR006256"/>
    </source>
</evidence>
<dbReference type="Proteomes" id="UP001569428">
    <property type="component" value="Unassembled WGS sequence"/>
</dbReference>
<dbReference type="InterPro" id="IPR041440">
    <property type="entry name" value="HypF_C"/>
</dbReference>
<feature type="active site" evidence="9">
    <location>
        <position position="42"/>
    </location>
</feature>
<dbReference type="Gene3D" id="3.30.420.360">
    <property type="match status" value="1"/>
</dbReference>
<dbReference type="RefSeq" id="WP_371838703.1">
    <property type="nucleotide sequence ID" value="NZ_JBGMEK010000016.1"/>
</dbReference>
<evidence type="ECO:0000313" key="12">
    <source>
        <dbReference type="EMBL" id="MFA0811134.1"/>
    </source>
</evidence>
<dbReference type="PIRSF" id="PIRSF006256">
    <property type="entry name" value="CMPcnvr_hdrg_mat"/>
    <property type="match status" value="1"/>
</dbReference>
<keyword evidence="6" id="KW-0862">Zinc</keyword>
<dbReference type="SUPFAM" id="SSF53067">
    <property type="entry name" value="Actin-like ATPase domain"/>
    <property type="match status" value="1"/>
</dbReference>
<dbReference type="InterPro" id="IPR017945">
    <property type="entry name" value="DHBP_synth_RibB-like_a/b_dom"/>
</dbReference>
<dbReference type="InterPro" id="IPR001792">
    <property type="entry name" value="Acylphosphatase-like_dom"/>
</dbReference>
<evidence type="ECO:0000256" key="9">
    <source>
        <dbReference type="PROSITE-ProRule" id="PRU00520"/>
    </source>
</evidence>
<dbReference type="Pfam" id="PF07503">
    <property type="entry name" value="zf-HYPF"/>
    <property type="match status" value="2"/>
</dbReference>
<evidence type="ECO:0000259" key="11">
    <source>
        <dbReference type="PROSITE" id="PS51163"/>
    </source>
</evidence>
<comment type="pathway">
    <text evidence="1 8">Protein modification; [NiFe] hydrogenase maturation.</text>
</comment>
<keyword evidence="4" id="KW-0479">Metal-binding</keyword>
<dbReference type="PANTHER" id="PTHR42959">
    <property type="entry name" value="CARBAMOYLTRANSFERASE"/>
    <property type="match status" value="1"/>
</dbReference>
<keyword evidence="5" id="KW-0863">Zinc-finger</keyword>
<dbReference type="SUPFAM" id="SSF54975">
    <property type="entry name" value="Acylphosphatase/BLUF domain-like"/>
    <property type="match status" value="1"/>
</dbReference>
<feature type="active site" evidence="9">
    <location>
        <position position="24"/>
    </location>
</feature>
<dbReference type="GO" id="GO:0016874">
    <property type="term" value="F:ligase activity"/>
    <property type="evidence" value="ECO:0007669"/>
    <property type="project" value="UniProtKB-KW"/>
</dbReference>
<evidence type="ECO:0000256" key="3">
    <source>
        <dbReference type="ARBA" id="ARBA00022598"/>
    </source>
</evidence>
<dbReference type="InterPro" id="IPR055128">
    <property type="entry name" value="HypF_C_2"/>
</dbReference>
<dbReference type="PROSITE" id="PS51160">
    <property type="entry name" value="ACYLPHOSPHATASE_3"/>
    <property type="match status" value="1"/>
</dbReference>
<gene>
    <name evidence="12" type="primary">hypF</name>
    <name evidence="12" type="ORF">ACCI49_09405</name>
</gene>
<keyword evidence="9" id="KW-0378">Hydrolase</keyword>
<accession>A0ABV4NZI2</accession>
<comment type="function">
    <text evidence="8">Involved in the maturation of [NiFe] hydrogenases. Along with HypE, it catalyzes the synthesis of the CN ligands of the active site iron of [NiFe]-hydrogenases. HypF functions as a carbamoyl transferase using carbamoylphosphate as a substrate and transferring the carboxamido moiety in an ATP-dependent reaction to the thiolate of the C-terminal cysteine of HypE yielding a protein-S-carboxamide.</text>
</comment>
<dbReference type="EC" id="6.2.-.-" evidence="8"/>
<dbReference type="PANTHER" id="PTHR42959:SF1">
    <property type="entry name" value="CARBAMOYLTRANSFERASE HYPF"/>
    <property type="match status" value="1"/>
</dbReference>
<evidence type="ECO:0000256" key="5">
    <source>
        <dbReference type="ARBA" id="ARBA00022771"/>
    </source>
</evidence>
<evidence type="ECO:0000256" key="2">
    <source>
        <dbReference type="ARBA" id="ARBA00008097"/>
    </source>
</evidence>
<dbReference type="Gene3D" id="3.30.420.40">
    <property type="match status" value="1"/>
</dbReference>
<dbReference type="Gene3D" id="3.30.110.120">
    <property type="match status" value="1"/>
</dbReference>
<dbReference type="EMBL" id="JBGMEK010000016">
    <property type="protein sequence ID" value="MFA0811134.1"/>
    <property type="molecule type" value="Genomic_DNA"/>
</dbReference>
<evidence type="ECO:0000256" key="7">
    <source>
        <dbReference type="ARBA" id="ARBA00048220"/>
    </source>
</evidence>
<dbReference type="InterPro" id="IPR017968">
    <property type="entry name" value="Acylphosphatase_CS"/>
</dbReference>
<dbReference type="InterPro" id="IPR036046">
    <property type="entry name" value="Acylphosphatase-like_dom_sf"/>
</dbReference>
<comment type="catalytic activity">
    <reaction evidence="9">
        <text>an acyl phosphate + H2O = a carboxylate + phosphate + H(+)</text>
        <dbReference type="Rhea" id="RHEA:14965"/>
        <dbReference type="ChEBI" id="CHEBI:15377"/>
        <dbReference type="ChEBI" id="CHEBI:15378"/>
        <dbReference type="ChEBI" id="CHEBI:29067"/>
        <dbReference type="ChEBI" id="CHEBI:43474"/>
        <dbReference type="ChEBI" id="CHEBI:59918"/>
        <dbReference type="EC" id="3.6.1.7"/>
    </reaction>
</comment>
<dbReference type="Pfam" id="PF22521">
    <property type="entry name" value="HypF_C_2"/>
    <property type="match status" value="1"/>
</dbReference>
<evidence type="ECO:0000256" key="4">
    <source>
        <dbReference type="ARBA" id="ARBA00022723"/>
    </source>
</evidence>
<comment type="similarity">
    <text evidence="2 8">Belongs to the carbamoyltransferase HypF family.</text>
</comment>
<name>A0ABV4NZI2_9GAMM</name>